<dbReference type="EMBL" id="ON529851">
    <property type="protein sequence ID" value="UTC28676.1"/>
    <property type="molecule type" value="Genomic_DNA"/>
</dbReference>
<name>A0A9E7N2H7_9CAUD</name>
<evidence type="ECO:0000313" key="2">
    <source>
        <dbReference type="Proteomes" id="UP001056634"/>
    </source>
</evidence>
<protein>
    <submittedName>
        <fullName evidence="1">Uncharacterized protein</fullName>
    </submittedName>
</protein>
<gene>
    <name evidence="1" type="ORF">MARCHEWKA_01630</name>
</gene>
<proteinExistence type="predicted"/>
<organism evidence="1 2">
    <name type="scientific">Brevundimonas phage vB_BpoS-Marchewka</name>
    <dbReference type="NCBI Taxonomy" id="2948604"/>
    <lineage>
        <taxon>Viruses</taxon>
        <taxon>Duplodnaviria</taxon>
        <taxon>Heunggongvirae</taxon>
        <taxon>Uroviricota</taxon>
        <taxon>Caudoviricetes</taxon>
        <taxon>Jeanschmidtviridae</taxon>
        <taxon>Marchewkavirus</taxon>
        <taxon>Marchewkavirus marchewka</taxon>
    </lineage>
</organism>
<accession>A0A9E7N2H7</accession>
<dbReference type="Proteomes" id="UP001056634">
    <property type="component" value="Segment"/>
</dbReference>
<evidence type="ECO:0000313" key="1">
    <source>
        <dbReference type="EMBL" id="UTC28676.1"/>
    </source>
</evidence>
<sequence length="123" mass="13659">MHTYKNIGYHTRLKSDNTLKAAGGSFGGDFGQETAERLVKAMFTVKVRPSGSLTFVDRQGREVSLYMTIDPETTEAGKAALAEHRRAKAAAQAVEDEKARQVQDLLDTMTNDEILARLSEDRR</sequence>
<reference evidence="1" key="1">
    <citation type="submission" date="2022-04" db="EMBL/GenBank/DDBJ databases">
        <authorList>
            <person name="Friedrich I."/>
            <person name="Schneider D."/>
            <person name="Poehlein A."/>
            <person name="Hertel R."/>
            <person name="Daniel R."/>
        </authorList>
    </citation>
    <scope>NUCLEOTIDE SEQUENCE</scope>
</reference>
<keyword evidence="2" id="KW-1185">Reference proteome</keyword>